<feature type="region of interest" description="Disordered" evidence="1">
    <location>
        <begin position="1"/>
        <end position="35"/>
    </location>
</feature>
<dbReference type="GO" id="GO:0007052">
    <property type="term" value="P:mitotic spindle organization"/>
    <property type="evidence" value="ECO:0007669"/>
    <property type="project" value="TreeGrafter"/>
</dbReference>
<feature type="compositionally biased region" description="Low complexity" evidence="1">
    <location>
        <begin position="76"/>
        <end position="97"/>
    </location>
</feature>
<dbReference type="InterPro" id="IPR033701">
    <property type="entry name" value="POLO_box_1"/>
</dbReference>
<dbReference type="GO" id="GO:0000922">
    <property type="term" value="C:spindle pole"/>
    <property type="evidence" value="ECO:0007669"/>
    <property type="project" value="TreeGrafter"/>
</dbReference>
<organism evidence="3 4">
    <name type="scientific">Plectus sambesii</name>
    <dbReference type="NCBI Taxonomy" id="2011161"/>
    <lineage>
        <taxon>Eukaryota</taxon>
        <taxon>Metazoa</taxon>
        <taxon>Ecdysozoa</taxon>
        <taxon>Nematoda</taxon>
        <taxon>Chromadorea</taxon>
        <taxon>Plectida</taxon>
        <taxon>Plectina</taxon>
        <taxon>Plectoidea</taxon>
        <taxon>Plectidae</taxon>
        <taxon>Plectus</taxon>
    </lineage>
</organism>
<dbReference type="Gene3D" id="3.30.1120.30">
    <property type="entry name" value="POLO box domain"/>
    <property type="match status" value="2"/>
</dbReference>
<dbReference type="Pfam" id="PF00659">
    <property type="entry name" value="POLO_box"/>
    <property type="match status" value="2"/>
</dbReference>
<dbReference type="CDD" id="cd13118">
    <property type="entry name" value="POLO_box_1"/>
    <property type="match status" value="1"/>
</dbReference>
<accession>A0A914X1I4</accession>
<dbReference type="InterPro" id="IPR000959">
    <property type="entry name" value="POLO_box_dom"/>
</dbReference>
<keyword evidence="3" id="KW-1185">Reference proteome</keyword>
<feature type="region of interest" description="Disordered" evidence="1">
    <location>
        <begin position="70"/>
        <end position="98"/>
    </location>
</feature>
<evidence type="ECO:0000256" key="1">
    <source>
        <dbReference type="SAM" id="MobiDB-lite"/>
    </source>
</evidence>
<dbReference type="Proteomes" id="UP000887566">
    <property type="component" value="Unplaced"/>
</dbReference>
<protein>
    <submittedName>
        <fullName evidence="4">Polo kinase</fullName>
    </submittedName>
</protein>
<dbReference type="GO" id="GO:0000776">
    <property type="term" value="C:kinetochore"/>
    <property type="evidence" value="ECO:0007669"/>
    <property type="project" value="TreeGrafter"/>
</dbReference>
<dbReference type="PANTHER" id="PTHR24345">
    <property type="entry name" value="SERINE/THREONINE-PROTEIN KINASE PLK"/>
    <property type="match status" value="1"/>
</dbReference>
<reference evidence="4" key="1">
    <citation type="submission" date="2022-11" db="UniProtKB">
        <authorList>
            <consortium name="WormBaseParasite"/>
        </authorList>
    </citation>
    <scope>IDENTIFICATION</scope>
</reference>
<dbReference type="AlphaFoldDB" id="A0A914X1I4"/>
<feature type="domain" description="POLO box" evidence="2">
    <location>
        <begin position="144"/>
        <end position="226"/>
    </location>
</feature>
<evidence type="ECO:0000313" key="4">
    <source>
        <dbReference type="WBParaSite" id="PSAMB.scaffold5642size11209.g26997.t1"/>
    </source>
</evidence>
<dbReference type="PROSITE" id="PS50078">
    <property type="entry name" value="POLO_BOX"/>
    <property type="match status" value="1"/>
</dbReference>
<dbReference type="GO" id="GO:0005813">
    <property type="term" value="C:centrosome"/>
    <property type="evidence" value="ECO:0007669"/>
    <property type="project" value="TreeGrafter"/>
</dbReference>
<dbReference type="WBParaSite" id="PSAMB.scaffold5642size11209.g26997.t1">
    <property type="protein sequence ID" value="PSAMB.scaffold5642size11209.g26997.t1"/>
    <property type="gene ID" value="PSAMB.scaffold5642size11209.g26997"/>
</dbReference>
<name>A0A914X1I4_9BILA</name>
<dbReference type="GO" id="GO:0005737">
    <property type="term" value="C:cytoplasm"/>
    <property type="evidence" value="ECO:0007669"/>
    <property type="project" value="TreeGrafter"/>
</dbReference>
<dbReference type="SUPFAM" id="SSF82615">
    <property type="entry name" value="Polo-box domain"/>
    <property type="match status" value="2"/>
</dbReference>
<dbReference type="InterPro" id="IPR036947">
    <property type="entry name" value="POLO_box_dom_sf"/>
</dbReference>
<dbReference type="PANTHER" id="PTHR24345:SF43">
    <property type="entry name" value="INACTIVE SERINE_THREONINE-PROTEIN KINASE PLK5"/>
    <property type="match status" value="1"/>
</dbReference>
<proteinExistence type="predicted"/>
<evidence type="ECO:0000259" key="2">
    <source>
        <dbReference type="PROSITE" id="PS50078"/>
    </source>
</evidence>
<dbReference type="GO" id="GO:0005634">
    <property type="term" value="C:nucleus"/>
    <property type="evidence" value="ECO:0007669"/>
    <property type="project" value="TreeGrafter"/>
</dbReference>
<evidence type="ECO:0000313" key="3">
    <source>
        <dbReference type="Proteomes" id="UP000887566"/>
    </source>
</evidence>
<dbReference type="GO" id="GO:0004674">
    <property type="term" value="F:protein serine/threonine kinase activity"/>
    <property type="evidence" value="ECO:0007669"/>
    <property type="project" value="TreeGrafter"/>
</dbReference>
<sequence>MSRPSRTKQRETSTPNPERRRLACPSSSSELLWMPPSVPVAPLATVEDVLDSPSPVDTFESKFLDKCRVGDHRPTASGARGSTSSTGSGDSGLGSDPRPSHFDLDLGQLFTRYTRMLATVTDVNNNCDQRVSIMPASESDSVLFVVKWIDYTNKYGFGCQLSDGTRCVLFNDGSALSISGNQALYQYNNTPMQPEKAKYWLAKDGCPRRLREYVELANMFGEYMDRNLIQGGDAVHNPIGMQLPSLLYFRRNDNQVTMVLSDGTVQVNFFKEHVKMVIGPSQTDDALSITIINPQRRAYTSLLREWKRGAEPAGGQYLFSSPYRDLVAQVCLLIKQERDRLRPTAAVREEFLSNMWTTEC</sequence>